<proteinExistence type="inferred from homology"/>
<organism evidence="10 11">
    <name type="scientific">Labilithrix luteola</name>
    <dbReference type="NCBI Taxonomy" id="1391654"/>
    <lineage>
        <taxon>Bacteria</taxon>
        <taxon>Pseudomonadati</taxon>
        <taxon>Myxococcota</taxon>
        <taxon>Polyangia</taxon>
        <taxon>Polyangiales</taxon>
        <taxon>Labilitrichaceae</taxon>
        <taxon>Labilithrix</taxon>
    </lineage>
</organism>
<comment type="subcellular location">
    <subcellularLocation>
        <location evidence="1 7">Cell outer membrane</location>
        <topology evidence="1 7">Multi-pass membrane protein</topology>
    </subcellularLocation>
</comment>
<dbReference type="Gene3D" id="2.40.170.20">
    <property type="entry name" value="TonB-dependent receptor, beta-barrel domain"/>
    <property type="match status" value="1"/>
</dbReference>
<evidence type="ECO:0000256" key="6">
    <source>
        <dbReference type="ARBA" id="ARBA00023237"/>
    </source>
</evidence>
<dbReference type="InterPro" id="IPR039426">
    <property type="entry name" value="TonB-dep_rcpt-like"/>
</dbReference>
<dbReference type="STRING" id="1391654.AKJ09_01410"/>
<evidence type="ECO:0000256" key="3">
    <source>
        <dbReference type="ARBA" id="ARBA00022452"/>
    </source>
</evidence>
<dbReference type="Pfam" id="PF07715">
    <property type="entry name" value="Plug"/>
    <property type="match status" value="1"/>
</dbReference>
<evidence type="ECO:0000313" key="11">
    <source>
        <dbReference type="Proteomes" id="UP000064967"/>
    </source>
</evidence>
<gene>
    <name evidence="10" type="ORF">AKJ09_01410</name>
</gene>
<dbReference type="PROSITE" id="PS52016">
    <property type="entry name" value="TONB_DEPENDENT_REC_3"/>
    <property type="match status" value="1"/>
</dbReference>
<keyword evidence="6 7" id="KW-0998">Cell outer membrane</keyword>
<dbReference type="Gene3D" id="2.170.130.10">
    <property type="entry name" value="TonB-dependent receptor, plug domain"/>
    <property type="match status" value="1"/>
</dbReference>
<dbReference type="InterPro" id="IPR036942">
    <property type="entry name" value="Beta-barrel_TonB_sf"/>
</dbReference>
<evidence type="ECO:0000256" key="8">
    <source>
        <dbReference type="SAM" id="MobiDB-lite"/>
    </source>
</evidence>
<evidence type="ECO:0000256" key="1">
    <source>
        <dbReference type="ARBA" id="ARBA00004571"/>
    </source>
</evidence>
<dbReference type="PANTHER" id="PTHR30069">
    <property type="entry name" value="TONB-DEPENDENT OUTER MEMBRANE RECEPTOR"/>
    <property type="match status" value="1"/>
</dbReference>
<dbReference type="SUPFAM" id="SSF56935">
    <property type="entry name" value="Porins"/>
    <property type="match status" value="1"/>
</dbReference>
<comment type="similarity">
    <text evidence="7">Belongs to the TonB-dependent receptor family.</text>
</comment>
<reference evidence="10 11" key="1">
    <citation type="submission" date="2015-08" db="EMBL/GenBank/DDBJ databases">
        <authorList>
            <person name="Babu N.S."/>
            <person name="Beckwith C.J."/>
            <person name="Beseler K.G."/>
            <person name="Brison A."/>
            <person name="Carone J.V."/>
            <person name="Caskin T.P."/>
            <person name="Diamond M."/>
            <person name="Durham M.E."/>
            <person name="Foxe J.M."/>
            <person name="Go M."/>
            <person name="Henderson B.A."/>
            <person name="Jones I.B."/>
            <person name="McGettigan J.A."/>
            <person name="Micheletti S.J."/>
            <person name="Nasrallah M.E."/>
            <person name="Ortiz D."/>
            <person name="Piller C.R."/>
            <person name="Privatt S.R."/>
            <person name="Schneider S.L."/>
            <person name="Sharp S."/>
            <person name="Smith T.C."/>
            <person name="Stanton J.D."/>
            <person name="Ullery H.E."/>
            <person name="Wilson R.J."/>
            <person name="Serrano M.G."/>
            <person name="Buck G."/>
            <person name="Lee V."/>
            <person name="Wang Y."/>
            <person name="Carvalho R."/>
            <person name="Voegtly L."/>
            <person name="Shi R."/>
            <person name="Duckworth R."/>
            <person name="Johnson A."/>
            <person name="Loviza R."/>
            <person name="Walstead R."/>
            <person name="Shah Z."/>
            <person name="Kiflezghi M."/>
            <person name="Wade K."/>
            <person name="Ball S.L."/>
            <person name="Bradley K.W."/>
            <person name="Asai D.J."/>
            <person name="Bowman C.A."/>
            <person name="Russell D.A."/>
            <person name="Pope W.H."/>
            <person name="Jacobs-Sera D."/>
            <person name="Hendrix R.W."/>
            <person name="Hatfull G.F."/>
        </authorList>
    </citation>
    <scope>NUCLEOTIDE SEQUENCE [LARGE SCALE GENOMIC DNA]</scope>
    <source>
        <strain evidence="10 11">DSM 27648</strain>
    </source>
</reference>
<dbReference type="RefSeq" id="WP_169927309.1">
    <property type="nucleotide sequence ID" value="NZ_CP012333.1"/>
</dbReference>
<evidence type="ECO:0000256" key="5">
    <source>
        <dbReference type="ARBA" id="ARBA00023136"/>
    </source>
</evidence>
<name>A0A0K1PMY2_9BACT</name>
<evidence type="ECO:0000256" key="4">
    <source>
        <dbReference type="ARBA" id="ARBA00022692"/>
    </source>
</evidence>
<dbReference type="InterPro" id="IPR012910">
    <property type="entry name" value="Plug_dom"/>
</dbReference>
<keyword evidence="5 7" id="KW-0472">Membrane</keyword>
<evidence type="ECO:0000256" key="7">
    <source>
        <dbReference type="PROSITE-ProRule" id="PRU01360"/>
    </source>
</evidence>
<keyword evidence="11" id="KW-1185">Reference proteome</keyword>
<dbReference type="Proteomes" id="UP000064967">
    <property type="component" value="Chromosome"/>
</dbReference>
<dbReference type="PANTHER" id="PTHR30069:SF49">
    <property type="entry name" value="OUTER MEMBRANE PROTEIN C"/>
    <property type="match status" value="1"/>
</dbReference>
<dbReference type="GO" id="GO:0044718">
    <property type="term" value="P:siderophore transmembrane transport"/>
    <property type="evidence" value="ECO:0007669"/>
    <property type="project" value="TreeGrafter"/>
</dbReference>
<keyword evidence="2 7" id="KW-0813">Transport</keyword>
<dbReference type="KEGG" id="llu:AKJ09_01410"/>
<evidence type="ECO:0000256" key="2">
    <source>
        <dbReference type="ARBA" id="ARBA00022448"/>
    </source>
</evidence>
<dbReference type="GO" id="GO:0015344">
    <property type="term" value="F:siderophore uptake transmembrane transporter activity"/>
    <property type="evidence" value="ECO:0007669"/>
    <property type="project" value="TreeGrafter"/>
</dbReference>
<feature type="domain" description="TonB-dependent receptor plug" evidence="9">
    <location>
        <begin position="67"/>
        <end position="169"/>
    </location>
</feature>
<feature type="region of interest" description="Disordered" evidence="8">
    <location>
        <begin position="279"/>
        <end position="298"/>
    </location>
</feature>
<dbReference type="GO" id="GO:0009279">
    <property type="term" value="C:cell outer membrane"/>
    <property type="evidence" value="ECO:0007669"/>
    <property type="project" value="UniProtKB-SubCell"/>
</dbReference>
<keyword evidence="3 7" id="KW-1134">Transmembrane beta strand</keyword>
<protein>
    <submittedName>
        <fullName evidence="10">Outer membrane receptor protein</fullName>
    </submittedName>
</protein>
<evidence type="ECO:0000259" key="9">
    <source>
        <dbReference type="Pfam" id="PF07715"/>
    </source>
</evidence>
<dbReference type="AlphaFoldDB" id="A0A0K1PMY2"/>
<sequence>MVAVVFSRVARSARRAPRFAQTLAIAGTFALPALARAQVAPTAPPEQEVHVVGRSHMPSRGAGDYEIPVDKLAEVPHTDAASLLRLAPGVFLTNEGGAGHPNQIFLRGFDAREGQDVEFSVDGVPINEVGNPHGNGVADNHFIIPELVRRLRVIEGPFAPQQGNFAVAGSALYELGLSSPGLTMQAMAGSWNTKRLLLLWRPEGFTERTFAGAELYKTDGFGQNRGAERATAMGGYEGSLGKSGSYRILISSYATHYGQAGVLRVDDVASGRKGFFDTYDPSQGGDSSRHSISGTLEGKAGNTRLSQSAFLVLRDFRLRQNFTGFQQDPQQTWQSPHAQRGDLVDQRARELTVGGRGSARSSFRAFGRKQELELGYVGRYDRIDATQQRDRDGTTVPYRTDLDLASGVVDIGMYADASLKPLPWVTLRGGLRGDFYHYLVENRCAVNTQSSFGGDPLDTECFSSDRQGYRNPTQTASTAASIVQPRGTLLLGPFEGFTASTSIGKGSRSIDPQYVNQDLKSPFAEVTAWETGVAYLRSLGDVDLSARSVFFQTHVDKDLFFNQTEGRNTLAGGTTRTGWAGNARVTGSFFDVAANLTLVRARFDDTHLDIPYAPNLVARTDAVVFGELPIRLEGHPLRASLGTGVSYVGSRPLPYDERSDTIFLVDLGASVRWRALSLGLMATNLIDRRYRLAEFNYASDFHSQPYPTQVAARHFVAGEPRALYATITVTLDGEKGTP</sequence>
<dbReference type="EMBL" id="CP012333">
    <property type="protein sequence ID" value="AKU94746.1"/>
    <property type="molecule type" value="Genomic_DNA"/>
</dbReference>
<feature type="compositionally biased region" description="Polar residues" evidence="8">
    <location>
        <begin position="280"/>
        <end position="294"/>
    </location>
</feature>
<keyword evidence="10" id="KW-0675">Receptor</keyword>
<dbReference type="InterPro" id="IPR037066">
    <property type="entry name" value="Plug_dom_sf"/>
</dbReference>
<accession>A0A0K1PMY2</accession>
<keyword evidence="4 7" id="KW-0812">Transmembrane</keyword>
<evidence type="ECO:0000313" key="10">
    <source>
        <dbReference type="EMBL" id="AKU94746.1"/>
    </source>
</evidence>